<dbReference type="Gene3D" id="3.30.429.10">
    <property type="entry name" value="Macrophage Migration Inhibitory Factor"/>
    <property type="match status" value="1"/>
</dbReference>
<accession>A0ABP8UBL9</accession>
<reference evidence="2" key="1">
    <citation type="journal article" date="2019" name="Int. J. Syst. Evol. Microbiol.">
        <title>The Global Catalogue of Microorganisms (GCM) 10K type strain sequencing project: providing services to taxonomists for standard genome sequencing and annotation.</title>
        <authorList>
            <consortium name="The Broad Institute Genomics Platform"/>
            <consortium name="The Broad Institute Genome Sequencing Center for Infectious Disease"/>
            <person name="Wu L."/>
            <person name="Ma J."/>
        </authorList>
    </citation>
    <scope>NUCLEOTIDE SEQUENCE [LARGE SCALE GENOMIC DNA]</scope>
    <source>
        <strain evidence="2">JCM 17939</strain>
    </source>
</reference>
<dbReference type="RefSeq" id="WP_345432891.1">
    <property type="nucleotide sequence ID" value="NZ_BAABHK010000006.1"/>
</dbReference>
<dbReference type="SUPFAM" id="SSF55331">
    <property type="entry name" value="Tautomerase/MIF"/>
    <property type="match status" value="1"/>
</dbReference>
<dbReference type="Proteomes" id="UP001501442">
    <property type="component" value="Unassembled WGS sequence"/>
</dbReference>
<dbReference type="PANTHER" id="PTHR38460:SF1">
    <property type="entry name" value="TAUTOMERASE YOLI-RELATED"/>
    <property type="match status" value="1"/>
</dbReference>
<dbReference type="InterPro" id="IPR014347">
    <property type="entry name" value="Tautomerase/MIF_sf"/>
</dbReference>
<sequence>MPLVRIDALGAAGERLDALGRAVHDAWVETMGAPPDDRFQVLVGHDGTTSTVRYDDYLGVHRDDGVVYIAITMRSGRPPTQKKALYRRIAELAHEYADTEPRNVFITVTENEPIDWSFGYGAAQYVDDPPAR</sequence>
<organism evidence="1 2">
    <name type="scientific">Actinoallomurus vinaceus</name>
    <dbReference type="NCBI Taxonomy" id="1080074"/>
    <lineage>
        <taxon>Bacteria</taxon>
        <taxon>Bacillati</taxon>
        <taxon>Actinomycetota</taxon>
        <taxon>Actinomycetes</taxon>
        <taxon>Streptosporangiales</taxon>
        <taxon>Thermomonosporaceae</taxon>
        <taxon>Actinoallomurus</taxon>
    </lineage>
</organism>
<protein>
    <submittedName>
        <fullName evidence="1">Tautomerase family protein</fullName>
    </submittedName>
</protein>
<comment type="caution">
    <text evidence="1">The sequence shown here is derived from an EMBL/GenBank/DDBJ whole genome shotgun (WGS) entry which is preliminary data.</text>
</comment>
<dbReference type="InterPro" id="IPR037479">
    <property type="entry name" value="Tauto_MSAD"/>
</dbReference>
<gene>
    <name evidence="1" type="ORF">GCM10023196_044820</name>
</gene>
<name>A0ABP8UBL9_9ACTN</name>
<evidence type="ECO:0000313" key="1">
    <source>
        <dbReference type="EMBL" id="GAA4628448.1"/>
    </source>
</evidence>
<keyword evidence="2" id="KW-1185">Reference proteome</keyword>
<evidence type="ECO:0000313" key="2">
    <source>
        <dbReference type="Proteomes" id="UP001501442"/>
    </source>
</evidence>
<dbReference type="PANTHER" id="PTHR38460">
    <property type="entry name" value="TAUTOMERASE YOLI-RELATED"/>
    <property type="match status" value="1"/>
</dbReference>
<dbReference type="EMBL" id="BAABHK010000006">
    <property type="protein sequence ID" value="GAA4628448.1"/>
    <property type="molecule type" value="Genomic_DNA"/>
</dbReference>
<proteinExistence type="predicted"/>
<dbReference type="Pfam" id="PF14552">
    <property type="entry name" value="Tautomerase_2"/>
    <property type="match status" value="1"/>
</dbReference>